<name>A0A0A2I7U2_PENEN</name>
<gene>
    <name evidence="1" type="ORF">PEX2_095850</name>
</gene>
<comment type="caution">
    <text evidence="1">The sequence shown here is derived from an EMBL/GenBank/DDBJ whole genome shotgun (WGS) entry which is preliminary data.</text>
</comment>
<dbReference type="EMBL" id="JQFZ01000316">
    <property type="protein sequence ID" value="KGO50928.1"/>
    <property type="molecule type" value="Genomic_DNA"/>
</dbReference>
<accession>A0A0A2I7U2</accession>
<dbReference type="VEuPathDB" id="FungiDB:PEXP_102750"/>
<evidence type="ECO:0000313" key="1">
    <source>
        <dbReference type="EMBL" id="KGO50928.1"/>
    </source>
</evidence>
<reference evidence="1 2" key="1">
    <citation type="journal article" date="2015" name="Mol. Plant Microbe Interact.">
        <title>Genome, transcriptome, and functional analyses of Penicillium expansum provide new insights into secondary metabolism and pathogenicity.</title>
        <authorList>
            <person name="Ballester A.R."/>
            <person name="Marcet-Houben M."/>
            <person name="Levin E."/>
            <person name="Sela N."/>
            <person name="Selma-Lazaro C."/>
            <person name="Carmona L."/>
            <person name="Wisniewski M."/>
            <person name="Droby S."/>
            <person name="Gonzalez-Candelas L."/>
            <person name="Gabaldon T."/>
        </authorList>
    </citation>
    <scope>NUCLEOTIDE SEQUENCE [LARGE SCALE GENOMIC DNA]</scope>
    <source>
        <strain evidence="1 2">MD-8</strain>
    </source>
</reference>
<evidence type="ECO:0000313" key="2">
    <source>
        <dbReference type="Proteomes" id="UP000030143"/>
    </source>
</evidence>
<dbReference type="PhylomeDB" id="A0A0A2I7U2"/>
<organism evidence="1 2">
    <name type="scientific">Penicillium expansum</name>
    <name type="common">Blue mold rot fungus</name>
    <dbReference type="NCBI Taxonomy" id="27334"/>
    <lineage>
        <taxon>Eukaryota</taxon>
        <taxon>Fungi</taxon>
        <taxon>Dikarya</taxon>
        <taxon>Ascomycota</taxon>
        <taxon>Pezizomycotina</taxon>
        <taxon>Eurotiomycetes</taxon>
        <taxon>Eurotiomycetidae</taxon>
        <taxon>Eurotiales</taxon>
        <taxon>Aspergillaceae</taxon>
        <taxon>Penicillium</taxon>
    </lineage>
</organism>
<dbReference type="Proteomes" id="UP000030143">
    <property type="component" value="Unassembled WGS sequence"/>
</dbReference>
<keyword evidence="2" id="KW-1185">Reference proteome</keyword>
<proteinExistence type="predicted"/>
<sequence>MLFCPFQRRASEPLKPPSDLDYLLMDLSSLEGTPMVNPKFIVPPDTTIPRIHTQSRVSIQYLLSKHLPPRPTSTEAISPTQHCKGLQDWSPNPSIINGNISFCLQTYQQSAGRTVSQLQSSI</sequence>
<dbReference type="AlphaFoldDB" id="A0A0A2I7U2"/>
<dbReference type="GeneID" id="27682275"/>
<dbReference type="RefSeq" id="XP_016593959.1">
    <property type="nucleotide sequence ID" value="XM_016746855.1"/>
</dbReference>
<dbReference type="HOGENOM" id="CLU_2027505_0_0_1"/>
<dbReference type="OrthoDB" id="4349176at2759"/>
<protein>
    <submittedName>
        <fullName evidence="1">Uncharacterized protein</fullName>
    </submittedName>
</protein>